<accession>A0A1G2CHN8</accession>
<feature type="transmembrane region" description="Helical" evidence="1">
    <location>
        <begin position="60"/>
        <end position="81"/>
    </location>
</feature>
<keyword evidence="1" id="KW-1133">Transmembrane helix</keyword>
<dbReference type="Proteomes" id="UP000178495">
    <property type="component" value="Unassembled WGS sequence"/>
</dbReference>
<dbReference type="AlphaFoldDB" id="A0A1G2CHN8"/>
<organism evidence="2 3">
    <name type="scientific">Candidatus Liptonbacteria bacterium RIFCSPLOWO2_01_FULL_56_20</name>
    <dbReference type="NCBI Taxonomy" id="1798652"/>
    <lineage>
        <taxon>Bacteria</taxon>
        <taxon>Candidatus Liptoniibacteriota</taxon>
    </lineage>
</organism>
<sequence length="136" mass="16110">MATIEQLEERMEKLRIKGLERQTLELLKSTRWGRIYAAIYFIIGLTSIFLYSIFFKFNLVFSIFLGLLTWFIVAVIADRILIKTQRIDKQLDWLLNTPEGLTELKRSGMTDEQIKELKENVESDPLYKRFSLDNKK</sequence>
<dbReference type="STRING" id="1798652.A3A43_01825"/>
<evidence type="ECO:0000313" key="3">
    <source>
        <dbReference type="Proteomes" id="UP000178495"/>
    </source>
</evidence>
<keyword evidence="1" id="KW-0472">Membrane</keyword>
<gene>
    <name evidence="2" type="ORF">A3A43_01825</name>
</gene>
<feature type="transmembrane region" description="Helical" evidence="1">
    <location>
        <begin position="35"/>
        <end position="54"/>
    </location>
</feature>
<evidence type="ECO:0000313" key="2">
    <source>
        <dbReference type="EMBL" id="OGZ00905.1"/>
    </source>
</evidence>
<proteinExistence type="predicted"/>
<dbReference type="EMBL" id="MHLC01000025">
    <property type="protein sequence ID" value="OGZ00905.1"/>
    <property type="molecule type" value="Genomic_DNA"/>
</dbReference>
<protein>
    <submittedName>
        <fullName evidence="2">Uncharacterized protein</fullName>
    </submittedName>
</protein>
<comment type="caution">
    <text evidence="2">The sequence shown here is derived from an EMBL/GenBank/DDBJ whole genome shotgun (WGS) entry which is preliminary data.</text>
</comment>
<keyword evidence="1" id="KW-0812">Transmembrane</keyword>
<reference evidence="2 3" key="1">
    <citation type="journal article" date="2016" name="Nat. Commun.">
        <title>Thousands of microbial genomes shed light on interconnected biogeochemical processes in an aquifer system.</title>
        <authorList>
            <person name="Anantharaman K."/>
            <person name="Brown C.T."/>
            <person name="Hug L.A."/>
            <person name="Sharon I."/>
            <person name="Castelle C.J."/>
            <person name="Probst A.J."/>
            <person name="Thomas B.C."/>
            <person name="Singh A."/>
            <person name="Wilkins M.J."/>
            <person name="Karaoz U."/>
            <person name="Brodie E.L."/>
            <person name="Williams K.H."/>
            <person name="Hubbard S.S."/>
            <person name="Banfield J.F."/>
        </authorList>
    </citation>
    <scope>NUCLEOTIDE SEQUENCE [LARGE SCALE GENOMIC DNA]</scope>
</reference>
<evidence type="ECO:0000256" key="1">
    <source>
        <dbReference type="SAM" id="Phobius"/>
    </source>
</evidence>
<name>A0A1G2CHN8_9BACT</name>